<dbReference type="InterPro" id="IPR036928">
    <property type="entry name" value="AS_sf"/>
</dbReference>
<dbReference type="GeneID" id="41979042"/>
<evidence type="ECO:0000256" key="1">
    <source>
        <dbReference type="SAM" id="MobiDB-lite"/>
    </source>
</evidence>
<dbReference type="Pfam" id="PF26053">
    <property type="entry name" value="DUF8016"/>
    <property type="match status" value="1"/>
</dbReference>
<dbReference type="STRING" id="1093900.A0A507B827"/>
<feature type="domain" description="Scytalone dehydratase-like protein Arp1 N-terminal" evidence="3">
    <location>
        <begin position="48"/>
        <end position="166"/>
    </location>
</feature>
<dbReference type="SUPFAM" id="SSF75304">
    <property type="entry name" value="Amidase signature (AS) enzymes"/>
    <property type="match status" value="1"/>
</dbReference>
<dbReference type="InterPro" id="IPR058329">
    <property type="entry name" value="Arp1_N"/>
</dbReference>
<dbReference type="EMBL" id="SKBQ01000111">
    <property type="protein sequence ID" value="TPX18482.1"/>
    <property type="molecule type" value="Genomic_DNA"/>
</dbReference>
<comment type="caution">
    <text evidence="4">The sequence shown here is derived from an EMBL/GenBank/DDBJ whole genome shotgun (WGS) entry which is preliminary data.</text>
</comment>
<dbReference type="OrthoDB" id="5407847at2759"/>
<dbReference type="Pfam" id="PF01425">
    <property type="entry name" value="Amidase"/>
    <property type="match status" value="1"/>
</dbReference>
<dbReference type="PANTHER" id="PTHR46310">
    <property type="entry name" value="AMIDASE 1"/>
    <property type="match status" value="1"/>
</dbReference>
<dbReference type="Gene3D" id="3.90.1300.10">
    <property type="entry name" value="Amidase signature (AS) domain"/>
    <property type="match status" value="1"/>
</dbReference>
<dbReference type="RefSeq" id="XP_031000193.1">
    <property type="nucleotide sequence ID" value="XM_031134342.1"/>
</dbReference>
<reference evidence="4 5" key="1">
    <citation type="submission" date="2019-06" db="EMBL/GenBank/DDBJ databases">
        <title>Draft genome sequence of the filamentous fungus Phialemoniopsis curvata isolated from diesel fuel.</title>
        <authorList>
            <person name="Varaljay V.A."/>
            <person name="Lyon W.J."/>
            <person name="Crouch A.L."/>
            <person name="Drake C.E."/>
            <person name="Hollomon J.M."/>
            <person name="Nadeau L.J."/>
            <person name="Nunn H.S."/>
            <person name="Stevenson B.S."/>
            <person name="Bojanowski C.L."/>
            <person name="Crookes-Goodson W.J."/>
        </authorList>
    </citation>
    <scope>NUCLEOTIDE SEQUENCE [LARGE SCALE GENOMIC DNA]</scope>
    <source>
        <strain evidence="4 5">D216</strain>
    </source>
</reference>
<gene>
    <name evidence="4" type="ORF">E0L32_011595</name>
</gene>
<evidence type="ECO:0000313" key="4">
    <source>
        <dbReference type="EMBL" id="TPX18482.1"/>
    </source>
</evidence>
<keyword evidence="5" id="KW-1185">Reference proteome</keyword>
<name>A0A507B827_9PEZI</name>
<feature type="domain" description="Amidase" evidence="2">
    <location>
        <begin position="227"/>
        <end position="410"/>
    </location>
</feature>
<evidence type="ECO:0000259" key="3">
    <source>
        <dbReference type="Pfam" id="PF26053"/>
    </source>
</evidence>
<sequence>MAQVVELDSKPYYIRTRDEASLPESSYTYQSGIAPAGTGPTATAPVVTAATAATAVTAPAGIVPAVVVQLKDMNLSLGTIKASLRRFEDSDDVFDGSFAKDGFLIITRTSMCSSAAELSDHSTDTSLNTPGEVPTELSDYLRARSLILVVLEDLDLPEGPYFVQNQKVHQAWRIHPDTLCAFSATVIPDDTHTGVARHGDTQLFRSLHGAVGTAGIAVPSRLYFRRTPEKPLAGMRIAIKDNIHLEGVVTSLGNRAFAELYGKQGETAEFVESLVNKGAIIVGKTKLSAFAGSEIPPYQCIDYFPPWNPRGDGYQNPSGSSSGAAASIAGYDWLDFSVCTDTTGSLRYPATSHGAWGVRASWHTLPMAGIVPICPRLFDTVGLLARNVSQIEKILSVSGVSRNDSNWPQRILYPTDWFPQSDEGQQLMSDAFVKALEDLLGVTHTKISITDEWARTCPEDLREKSLFDLEDMSYTLNGYDEYHGFDTFRSQYREKFQKEPYVSPSHSERWKMDKEETEQGREAASKMIPLFRTWLFEHLFSVGDDGACQTIMVVPHGRPGANYRDMEPISSSSSDSNDDDAPNIASSTMITSMAGAPQVVVPSKDSMPNQQKPEY</sequence>
<accession>A0A507B827</accession>
<feature type="compositionally biased region" description="Polar residues" evidence="1">
    <location>
        <begin position="606"/>
        <end position="615"/>
    </location>
</feature>
<feature type="region of interest" description="Disordered" evidence="1">
    <location>
        <begin position="559"/>
        <end position="615"/>
    </location>
</feature>
<dbReference type="InParanoid" id="A0A507B827"/>
<evidence type="ECO:0000259" key="2">
    <source>
        <dbReference type="Pfam" id="PF01425"/>
    </source>
</evidence>
<dbReference type="Proteomes" id="UP000319257">
    <property type="component" value="Unassembled WGS sequence"/>
</dbReference>
<protein>
    <submittedName>
        <fullName evidence="4">Uncharacterized protein</fullName>
    </submittedName>
</protein>
<proteinExistence type="predicted"/>
<organism evidence="4 5">
    <name type="scientific">Thyridium curvatum</name>
    <dbReference type="NCBI Taxonomy" id="1093900"/>
    <lineage>
        <taxon>Eukaryota</taxon>
        <taxon>Fungi</taxon>
        <taxon>Dikarya</taxon>
        <taxon>Ascomycota</taxon>
        <taxon>Pezizomycotina</taxon>
        <taxon>Sordariomycetes</taxon>
        <taxon>Sordariomycetidae</taxon>
        <taxon>Thyridiales</taxon>
        <taxon>Thyridiaceae</taxon>
        <taxon>Thyridium</taxon>
    </lineage>
</organism>
<dbReference type="PANTHER" id="PTHR46310:SF7">
    <property type="entry name" value="AMIDASE 1"/>
    <property type="match status" value="1"/>
</dbReference>
<dbReference type="InterPro" id="IPR023631">
    <property type="entry name" value="Amidase_dom"/>
</dbReference>
<evidence type="ECO:0000313" key="5">
    <source>
        <dbReference type="Proteomes" id="UP000319257"/>
    </source>
</evidence>
<dbReference type="AlphaFoldDB" id="A0A507B827"/>